<dbReference type="GO" id="GO:0005829">
    <property type="term" value="C:cytosol"/>
    <property type="evidence" value="ECO:0007669"/>
    <property type="project" value="TreeGrafter"/>
</dbReference>
<sequence length="443" mass="46454">MHTPCLGGLERHADAVLEVSADGAIGALHPAGGAGHAAALEAVGRTNRLLTLTPSQTLVPGFADLHVHAPQWPQAGRALDLPLERWLHEHTFPLESHYANTGFARAVYDDLVRCLLANGTTTAAYFATIHEAATLELARICLDLGQRAFVGLVAMDDRGQCPDFYRNEDAGEAIAATRRFIGAVRNLPGNAAALVRPIITPRFIPACTDALLHGLGRLAGETGCLVQTHCSESDWEHAYVAARTGRSDTASLDGFGLLRRHAILAHGNFIDDDDMALIAGSGAAIAHCPISNVFFAGAVFPLHKALRSGVPVGLGTDLAGGYSPSVLDNARQAVLSARMLASGVDPDRGASARGAGEDVRFGFREAFWLATAGGGAAVGLPVGRFLPGYRFDAVLLDADAPGSNIRLKNGESDDDRLQALFGATRANIVAVWVDGRLVSGGTS</sequence>
<protein>
    <submittedName>
        <fullName evidence="6">Guanine deaminase</fullName>
    </submittedName>
</protein>
<dbReference type="PANTHER" id="PTHR11271">
    <property type="entry name" value="GUANINE DEAMINASE"/>
    <property type="match status" value="1"/>
</dbReference>
<dbReference type="PANTHER" id="PTHR11271:SF6">
    <property type="entry name" value="GUANINE DEAMINASE"/>
    <property type="match status" value="1"/>
</dbReference>
<dbReference type="EMBL" id="VCDI01000004">
    <property type="protein sequence ID" value="TLU72268.1"/>
    <property type="molecule type" value="Genomic_DNA"/>
</dbReference>
<dbReference type="SUPFAM" id="SSF51338">
    <property type="entry name" value="Composite domain of metallo-dependent hydrolases"/>
    <property type="match status" value="1"/>
</dbReference>
<dbReference type="InterPro" id="IPR032466">
    <property type="entry name" value="Metal_Hydrolase"/>
</dbReference>
<dbReference type="Proteomes" id="UP000305654">
    <property type="component" value="Unassembled WGS sequence"/>
</dbReference>
<dbReference type="GO" id="GO:0046098">
    <property type="term" value="P:guanine metabolic process"/>
    <property type="evidence" value="ECO:0007669"/>
    <property type="project" value="TreeGrafter"/>
</dbReference>
<dbReference type="Pfam" id="PF01979">
    <property type="entry name" value="Amidohydro_1"/>
    <property type="match status" value="1"/>
</dbReference>
<dbReference type="OrthoDB" id="9787621at2"/>
<gene>
    <name evidence="6" type="ORF">FE263_13535</name>
</gene>
<evidence type="ECO:0000256" key="2">
    <source>
        <dbReference type="ARBA" id="ARBA00022723"/>
    </source>
</evidence>
<proteinExistence type="predicted"/>
<reference evidence="6 7" key="1">
    <citation type="submission" date="2019-05" db="EMBL/GenBank/DDBJ databases">
        <authorList>
            <person name="Pankratov T."/>
            <person name="Grouzdev D."/>
        </authorList>
    </citation>
    <scope>NUCLEOTIDE SEQUENCE [LARGE SCALE GENOMIC DNA]</scope>
    <source>
        <strain evidence="6 7">KEBCLARHB70R</strain>
    </source>
</reference>
<dbReference type="Gene3D" id="3.20.20.140">
    <property type="entry name" value="Metal-dependent hydrolases"/>
    <property type="match status" value="1"/>
</dbReference>
<dbReference type="InterPro" id="IPR051607">
    <property type="entry name" value="Metallo-dep_hydrolases"/>
</dbReference>
<evidence type="ECO:0000313" key="6">
    <source>
        <dbReference type="EMBL" id="TLU72268.1"/>
    </source>
</evidence>
<organism evidence="6 7">
    <name type="scientific">Lichenicoccus roseus</name>
    <dbReference type="NCBI Taxonomy" id="2683649"/>
    <lineage>
        <taxon>Bacteria</taxon>
        <taxon>Pseudomonadati</taxon>
        <taxon>Pseudomonadota</taxon>
        <taxon>Alphaproteobacteria</taxon>
        <taxon>Acetobacterales</taxon>
        <taxon>Acetobacteraceae</taxon>
        <taxon>Lichenicoccus</taxon>
    </lineage>
</organism>
<name>A0A5R9JDA2_9PROT</name>
<dbReference type="AlphaFoldDB" id="A0A5R9JDA2"/>
<accession>A0A5R9JDA2</accession>
<evidence type="ECO:0000256" key="4">
    <source>
        <dbReference type="ARBA" id="ARBA00022833"/>
    </source>
</evidence>
<dbReference type="GO" id="GO:0008270">
    <property type="term" value="F:zinc ion binding"/>
    <property type="evidence" value="ECO:0007669"/>
    <property type="project" value="TreeGrafter"/>
</dbReference>
<dbReference type="Gene3D" id="2.30.40.10">
    <property type="entry name" value="Urease, subunit C, domain 1"/>
    <property type="match status" value="1"/>
</dbReference>
<dbReference type="SUPFAM" id="SSF51556">
    <property type="entry name" value="Metallo-dependent hydrolases"/>
    <property type="match status" value="1"/>
</dbReference>
<evidence type="ECO:0000256" key="3">
    <source>
        <dbReference type="ARBA" id="ARBA00022801"/>
    </source>
</evidence>
<feature type="domain" description="Amidohydrolase-related" evidence="5">
    <location>
        <begin position="57"/>
        <end position="438"/>
    </location>
</feature>
<comment type="caution">
    <text evidence="6">The sequence shown here is derived from an EMBL/GenBank/DDBJ whole genome shotgun (WGS) entry which is preliminary data.</text>
</comment>
<keyword evidence="2" id="KW-0479">Metal-binding</keyword>
<dbReference type="InterPro" id="IPR006680">
    <property type="entry name" value="Amidohydro-rel"/>
</dbReference>
<keyword evidence="3" id="KW-0378">Hydrolase</keyword>
<evidence type="ECO:0000256" key="1">
    <source>
        <dbReference type="ARBA" id="ARBA00001947"/>
    </source>
</evidence>
<dbReference type="InterPro" id="IPR011059">
    <property type="entry name" value="Metal-dep_hydrolase_composite"/>
</dbReference>
<evidence type="ECO:0000259" key="5">
    <source>
        <dbReference type="Pfam" id="PF01979"/>
    </source>
</evidence>
<dbReference type="GO" id="GO:0008892">
    <property type="term" value="F:guanine deaminase activity"/>
    <property type="evidence" value="ECO:0007669"/>
    <property type="project" value="TreeGrafter"/>
</dbReference>
<comment type="cofactor">
    <cofactor evidence="1">
        <name>Zn(2+)</name>
        <dbReference type="ChEBI" id="CHEBI:29105"/>
    </cofactor>
</comment>
<keyword evidence="7" id="KW-1185">Reference proteome</keyword>
<evidence type="ECO:0000313" key="7">
    <source>
        <dbReference type="Proteomes" id="UP000305654"/>
    </source>
</evidence>
<keyword evidence="4" id="KW-0862">Zinc</keyword>